<accession>A0A7S1A4X9</accession>
<evidence type="ECO:0000259" key="2">
    <source>
        <dbReference type="PROSITE" id="PS50089"/>
    </source>
</evidence>
<dbReference type="InterPro" id="IPR001841">
    <property type="entry name" value="Znf_RING"/>
</dbReference>
<dbReference type="GO" id="GO:0008270">
    <property type="term" value="F:zinc ion binding"/>
    <property type="evidence" value="ECO:0007669"/>
    <property type="project" value="UniProtKB-KW"/>
</dbReference>
<dbReference type="Gene3D" id="3.30.40.10">
    <property type="entry name" value="Zinc/RING finger domain, C3HC4 (zinc finger)"/>
    <property type="match status" value="1"/>
</dbReference>
<keyword evidence="1" id="KW-0862">Zinc</keyword>
<feature type="domain" description="RING-type" evidence="2">
    <location>
        <begin position="140"/>
        <end position="181"/>
    </location>
</feature>
<evidence type="ECO:0000256" key="1">
    <source>
        <dbReference type="PROSITE-ProRule" id="PRU00175"/>
    </source>
</evidence>
<name>A0A7S1A4X9_NOCSC</name>
<reference evidence="3" key="1">
    <citation type="submission" date="2021-01" db="EMBL/GenBank/DDBJ databases">
        <authorList>
            <person name="Corre E."/>
            <person name="Pelletier E."/>
            <person name="Niang G."/>
            <person name="Scheremetjew M."/>
            <person name="Finn R."/>
            <person name="Kale V."/>
            <person name="Holt S."/>
            <person name="Cochrane G."/>
            <person name="Meng A."/>
            <person name="Brown T."/>
            <person name="Cohen L."/>
        </authorList>
    </citation>
    <scope>NUCLEOTIDE SEQUENCE</scope>
</reference>
<protein>
    <recommendedName>
        <fullName evidence="2">RING-type domain-containing protein</fullName>
    </recommendedName>
</protein>
<keyword evidence="1" id="KW-0863">Zinc-finger</keyword>
<organism evidence="3">
    <name type="scientific">Noctiluca scintillans</name>
    <name type="common">Sea sparkle</name>
    <name type="synonym">Red tide dinoflagellate</name>
    <dbReference type="NCBI Taxonomy" id="2966"/>
    <lineage>
        <taxon>Eukaryota</taxon>
        <taxon>Sar</taxon>
        <taxon>Alveolata</taxon>
        <taxon>Dinophyceae</taxon>
        <taxon>Noctilucales</taxon>
        <taxon>Noctilucaceae</taxon>
        <taxon>Noctiluca</taxon>
    </lineage>
</organism>
<dbReference type="SUPFAM" id="SSF57850">
    <property type="entry name" value="RING/U-box"/>
    <property type="match status" value="1"/>
</dbReference>
<sequence length="190" mass="21087">MAESASSTRALSFLDLDSEAPLDREQVSLSSAMNSFLELSCGGSPDIDDSWDVNPSLSFSDVLYGDTENGAPMFAGESTLRSSSLEDCNWSMILALIGDVRINRAFSSHQELDPPVARPTTIGGAPGRFHWLRRRVEDRCPICLDVFQRGQKVFTHFCGHHLHAKCATCLWRWTTVCPLCRATFEPTRCV</sequence>
<dbReference type="EMBL" id="HBFQ01023136">
    <property type="protein sequence ID" value="CAD8841890.1"/>
    <property type="molecule type" value="Transcribed_RNA"/>
</dbReference>
<evidence type="ECO:0000313" key="3">
    <source>
        <dbReference type="EMBL" id="CAD8841890.1"/>
    </source>
</evidence>
<dbReference type="PROSITE" id="PS50089">
    <property type="entry name" value="ZF_RING_2"/>
    <property type="match status" value="1"/>
</dbReference>
<gene>
    <name evidence="3" type="ORF">NSCI0253_LOCUS16238</name>
</gene>
<dbReference type="Pfam" id="PF13639">
    <property type="entry name" value="zf-RING_2"/>
    <property type="match status" value="1"/>
</dbReference>
<keyword evidence="1" id="KW-0479">Metal-binding</keyword>
<proteinExistence type="predicted"/>
<dbReference type="AlphaFoldDB" id="A0A7S1A4X9"/>
<dbReference type="SMART" id="SM00184">
    <property type="entry name" value="RING"/>
    <property type="match status" value="1"/>
</dbReference>
<dbReference type="InterPro" id="IPR013083">
    <property type="entry name" value="Znf_RING/FYVE/PHD"/>
</dbReference>